<evidence type="ECO:0000256" key="4">
    <source>
        <dbReference type="ARBA" id="ARBA00022989"/>
    </source>
</evidence>
<sequence>MIASSLFLRGSIMLGLMLGTASLSMFISNTATTAMMVPLMQSLINELLSCYDTKSAREEDRKACKDMSIGMALSICYASNIGGTGTLTGTPTNLVLVGQVVELFGSEAEVDYVTWFLFAFPLMCICMVAIWLVLVAMYLRNAPKNERVTALMRQKYEDQAVISFAEKSVAVAFGVLLVLWIFRDPGLFKGYGALLPKNHYTDTTSAMIIALLLFALPSEKPDFSDCAKKEIKEVPRLMDWNTVQKTLSLGRCSFARWWICSSCWREGLWFGKNDWQLSVERR</sequence>
<dbReference type="EMBL" id="JAHQIW010004625">
    <property type="protein sequence ID" value="KAJ1363133.1"/>
    <property type="molecule type" value="Genomic_DNA"/>
</dbReference>
<dbReference type="GO" id="GO:0005886">
    <property type="term" value="C:plasma membrane"/>
    <property type="evidence" value="ECO:0007669"/>
    <property type="project" value="TreeGrafter"/>
</dbReference>
<name>A0AAD5QSL9_PARTN</name>
<evidence type="ECO:0000313" key="7">
    <source>
        <dbReference type="EMBL" id="KAJ1363133.1"/>
    </source>
</evidence>
<keyword evidence="8" id="KW-1185">Reference proteome</keyword>
<organism evidence="7 8">
    <name type="scientific">Parelaphostrongylus tenuis</name>
    <name type="common">Meningeal worm</name>
    <dbReference type="NCBI Taxonomy" id="148309"/>
    <lineage>
        <taxon>Eukaryota</taxon>
        <taxon>Metazoa</taxon>
        <taxon>Ecdysozoa</taxon>
        <taxon>Nematoda</taxon>
        <taxon>Chromadorea</taxon>
        <taxon>Rhabditida</taxon>
        <taxon>Rhabditina</taxon>
        <taxon>Rhabditomorpha</taxon>
        <taxon>Strongyloidea</taxon>
        <taxon>Metastrongylidae</taxon>
        <taxon>Parelaphostrongylus</taxon>
    </lineage>
</organism>
<dbReference type="AlphaFoldDB" id="A0AAD5QSL9"/>
<dbReference type="Pfam" id="PF00939">
    <property type="entry name" value="Na_sulph_symp"/>
    <property type="match status" value="1"/>
</dbReference>
<reference evidence="7" key="1">
    <citation type="submission" date="2021-06" db="EMBL/GenBank/DDBJ databases">
        <title>Parelaphostrongylus tenuis whole genome reference sequence.</title>
        <authorList>
            <person name="Garwood T.J."/>
            <person name="Larsen P.A."/>
            <person name="Fountain-Jones N.M."/>
            <person name="Garbe J.R."/>
            <person name="Macchietto M.G."/>
            <person name="Kania S.A."/>
            <person name="Gerhold R.W."/>
            <person name="Richards J.E."/>
            <person name="Wolf T.M."/>
        </authorList>
    </citation>
    <scope>NUCLEOTIDE SEQUENCE</scope>
    <source>
        <strain evidence="7">MNPRO001-30</strain>
        <tissue evidence="7">Meninges</tissue>
    </source>
</reference>
<dbReference type="InterPro" id="IPR001898">
    <property type="entry name" value="SLC13A/DASS"/>
</dbReference>
<accession>A0AAD5QSL9</accession>
<evidence type="ECO:0000256" key="2">
    <source>
        <dbReference type="ARBA" id="ARBA00006772"/>
    </source>
</evidence>
<evidence type="ECO:0000256" key="6">
    <source>
        <dbReference type="SAM" id="Phobius"/>
    </source>
</evidence>
<protein>
    <submittedName>
        <fullName evidence="7">Uncharacterized protein</fullName>
    </submittedName>
</protein>
<evidence type="ECO:0000256" key="1">
    <source>
        <dbReference type="ARBA" id="ARBA00004141"/>
    </source>
</evidence>
<proteinExistence type="inferred from homology"/>
<comment type="similarity">
    <text evidence="2">Belongs to the SLC13A/DASS transporter (TC 2.A.47) family. NADC subfamily.</text>
</comment>
<comment type="subcellular location">
    <subcellularLocation>
        <location evidence="1">Membrane</location>
        <topology evidence="1">Multi-pass membrane protein</topology>
    </subcellularLocation>
</comment>
<dbReference type="GO" id="GO:0015141">
    <property type="term" value="F:succinate transmembrane transporter activity"/>
    <property type="evidence" value="ECO:0007669"/>
    <property type="project" value="TreeGrafter"/>
</dbReference>
<keyword evidence="3 6" id="KW-0812">Transmembrane</keyword>
<dbReference type="GO" id="GO:0015137">
    <property type="term" value="F:citrate transmembrane transporter activity"/>
    <property type="evidence" value="ECO:0007669"/>
    <property type="project" value="TreeGrafter"/>
</dbReference>
<feature type="transmembrane region" description="Helical" evidence="6">
    <location>
        <begin position="160"/>
        <end position="183"/>
    </location>
</feature>
<comment type="caution">
    <text evidence="7">The sequence shown here is derived from an EMBL/GenBank/DDBJ whole genome shotgun (WGS) entry which is preliminary data.</text>
</comment>
<evidence type="ECO:0000256" key="3">
    <source>
        <dbReference type="ARBA" id="ARBA00022692"/>
    </source>
</evidence>
<evidence type="ECO:0000313" key="8">
    <source>
        <dbReference type="Proteomes" id="UP001196413"/>
    </source>
</evidence>
<dbReference type="Proteomes" id="UP001196413">
    <property type="component" value="Unassembled WGS sequence"/>
</dbReference>
<dbReference type="PANTHER" id="PTHR10283:SF85">
    <property type="entry name" value="SODIUM-DEPENDENT HIGH-AFFINITY DICARBOXYLATE TRANSPORTER 3"/>
    <property type="match status" value="1"/>
</dbReference>
<feature type="transmembrane region" description="Helical" evidence="6">
    <location>
        <begin position="12"/>
        <end position="37"/>
    </location>
</feature>
<keyword evidence="5 6" id="KW-0472">Membrane</keyword>
<evidence type="ECO:0000256" key="5">
    <source>
        <dbReference type="ARBA" id="ARBA00023136"/>
    </source>
</evidence>
<feature type="transmembrane region" description="Helical" evidence="6">
    <location>
        <begin position="112"/>
        <end position="139"/>
    </location>
</feature>
<gene>
    <name evidence="7" type="ORF">KIN20_022915</name>
</gene>
<dbReference type="PANTHER" id="PTHR10283">
    <property type="entry name" value="SOLUTE CARRIER FAMILY 13 MEMBER"/>
    <property type="match status" value="1"/>
</dbReference>
<keyword evidence="4 6" id="KW-1133">Transmembrane helix</keyword>